<organism evidence="3 4">
    <name type="scientific">Peribacillus deserti</name>
    <dbReference type="NCBI Taxonomy" id="673318"/>
    <lineage>
        <taxon>Bacteria</taxon>
        <taxon>Bacillati</taxon>
        <taxon>Bacillota</taxon>
        <taxon>Bacilli</taxon>
        <taxon>Bacillales</taxon>
        <taxon>Bacillaceae</taxon>
        <taxon>Peribacillus</taxon>
    </lineage>
</organism>
<dbReference type="OrthoDB" id="258610at2"/>
<dbReference type="GO" id="GO:0005975">
    <property type="term" value="P:carbohydrate metabolic process"/>
    <property type="evidence" value="ECO:0007669"/>
    <property type="project" value="InterPro"/>
</dbReference>
<dbReference type="PANTHER" id="PTHR10587:SF125">
    <property type="entry name" value="POLYSACCHARIDE DEACETYLASE YHEN-RELATED"/>
    <property type="match status" value="1"/>
</dbReference>
<keyword evidence="4" id="KW-1185">Reference proteome</keyword>
<dbReference type="InterPro" id="IPR050248">
    <property type="entry name" value="Polysacc_deacetylase_ArnD"/>
</dbReference>
<evidence type="ECO:0000313" key="3">
    <source>
        <dbReference type="EMBL" id="PLT29127.1"/>
    </source>
</evidence>
<dbReference type="Gene3D" id="3.20.20.370">
    <property type="entry name" value="Glycoside hydrolase/deacetylase"/>
    <property type="match status" value="1"/>
</dbReference>
<comment type="caution">
    <text evidence="3">The sequence shown here is derived from an EMBL/GenBank/DDBJ whole genome shotgun (WGS) entry which is preliminary data.</text>
</comment>
<evidence type="ECO:0000256" key="1">
    <source>
        <dbReference type="SAM" id="SignalP"/>
    </source>
</evidence>
<dbReference type="InterPro" id="IPR011330">
    <property type="entry name" value="Glyco_hydro/deAcase_b/a-brl"/>
</dbReference>
<gene>
    <name evidence="3" type="ORF">CUU66_15030</name>
</gene>
<proteinExistence type="predicted"/>
<reference evidence="3 4" key="1">
    <citation type="submission" date="2017-11" db="EMBL/GenBank/DDBJ databases">
        <title>Comparitive Functional Genomics of Dry Heat Resistant strains isolated from the Viking Spacecraft.</title>
        <authorList>
            <person name="Seuylemezian A."/>
            <person name="Cooper K."/>
            <person name="Vaishampayan P."/>
        </authorList>
    </citation>
    <scope>NUCLEOTIDE SEQUENCE [LARGE SCALE GENOMIC DNA]</scope>
    <source>
        <strain evidence="3 4">V1-29</strain>
    </source>
</reference>
<protein>
    <recommendedName>
        <fullName evidence="2">NodB homology domain-containing protein</fullName>
    </recommendedName>
</protein>
<dbReference type="EMBL" id="PGUY01000046">
    <property type="protein sequence ID" value="PLT29127.1"/>
    <property type="molecule type" value="Genomic_DNA"/>
</dbReference>
<dbReference type="InterPro" id="IPR002509">
    <property type="entry name" value="NODB_dom"/>
</dbReference>
<dbReference type="RefSeq" id="WP_101643588.1">
    <property type="nucleotide sequence ID" value="NZ_PGUY01000046.1"/>
</dbReference>
<dbReference type="Proteomes" id="UP000234748">
    <property type="component" value="Unassembled WGS sequence"/>
</dbReference>
<evidence type="ECO:0000259" key="2">
    <source>
        <dbReference type="PROSITE" id="PS51677"/>
    </source>
</evidence>
<dbReference type="CDD" id="cd10944">
    <property type="entry name" value="CE4_SmPgdA_like"/>
    <property type="match status" value="1"/>
</dbReference>
<feature type="chain" id="PRO_5014672357" description="NodB homology domain-containing protein" evidence="1">
    <location>
        <begin position="26"/>
        <end position="385"/>
    </location>
</feature>
<dbReference type="Pfam" id="PF01522">
    <property type="entry name" value="Polysacc_deac_1"/>
    <property type="match status" value="1"/>
</dbReference>
<name>A0A2N5M445_9BACI</name>
<dbReference type="PANTHER" id="PTHR10587">
    <property type="entry name" value="GLYCOSYL TRANSFERASE-RELATED"/>
    <property type="match status" value="1"/>
</dbReference>
<sequence length="385" mass="44558">MKKWGLFLFLMSVFLFYFPQLTAQAAESSQFKEKMLFGVNDRLLTPPGTAVISEGNRVYVSLDRFTELDIEIQWINQNEVTLYKKNDRNKLLHILFTNRLVTDKRGFQKSIEILQRQQTQYVSAEAICSYFGYNVQYLKQGPVIRFSQTTAKLTDAQFLQKHKQQMFTVYNPPAQKKRIPIYLTFDDGPGPFMDSILNTLKSKKAKATFFMIEPQMKKYSSLVKRSIKEGHYPALHSVSHDKRKLYGKNTAAIGLEMEAARKTLLQITGVSSRLTRVPYGSKPYMTVPYRNSLSVRGFKMWDWNVDTEDWRYQKTDSNRILENCLAGVKKMKGKQTPAVVLMHVNKGTAESLPKLIDSLQKQGYECVAYNQKAHFVLNFWGDKRL</sequence>
<dbReference type="SUPFAM" id="SSF88713">
    <property type="entry name" value="Glycoside hydrolase/deacetylase"/>
    <property type="match status" value="1"/>
</dbReference>
<dbReference type="GO" id="GO:0016810">
    <property type="term" value="F:hydrolase activity, acting on carbon-nitrogen (but not peptide) bonds"/>
    <property type="evidence" value="ECO:0007669"/>
    <property type="project" value="InterPro"/>
</dbReference>
<keyword evidence="1" id="KW-0732">Signal</keyword>
<dbReference type="AlphaFoldDB" id="A0A2N5M445"/>
<accession>A0A2N5M445</accession>
<feature type="domain" description="NodB homology" evidence="2">
    <location>
        <begin position="179"/>
        <end position="367"/>
    </location>
</feature>
<dbReference type="PROSITE" id="PS51677">
    <property type="entry name" value="NODB"/>
    <property type="match status" value="1"/>
</dbReference>
<evidence type="ECO:0000313" key="4">
    <source>
        <dbReference type="Proteomes" id="UP000234748"/>
    </source>
</evidence>
<feature type="signal peptide" evidence="1">
    <location>
        <begin position="1"/>
        <end position="25"/>
    </location>
</feature>